<proteinExistence type="predicted"/>
<protein>
    <submittedName>
        <fullName evidence="2">Tol-pal system YbgF family protein</fullName>
    </submittedName>
</protein>
<evidence type="ECO:0000313" key="2">
    <source>
        <dbReference type="EMBL" id="XDU96785.1"/>
    </source>
</evidence>
<dbReference type="InterPro" id="IPR011990">
    <property type="entry name" value="TPR-like_helical_dom_sf"/>
</dbReference>
<dbReference type="RefSeq" id="WP_367753238.1">
    <property type="nucleotide sequence ID" value="NZ_CP165625.1"/>
</dbReference>
<feature type="signal peptide" evidence="1">
    <location>
        <begin position="1"/>
        <end position="23"/>
    </location>
</feature>
<dbReference type="Gene3D" id="1.25.40.10">
    <property type="entry name" value="Tetratricopeptide repeat domain"/>
    <property type="match status" value="1"/>
</dbReference>
<accession>A0AB39W5C8</accession>
<keyword evidence="1" id="KW-0732">Signal</keyword>
<dbReference type="SUPFAM" id="SSF48452">
    <property type="entry name" value="TPR-like"/>
    <property type="match status" value="1"/>
</dbReference>
<dbReference type="EMBL" id="CP165625">
    <property type="protein sequence ID" value="XDU96785.1"/>
    <property type="molecule type" value="Genomic_DNA"/>
</dbReference>
<sequence>MKIYTTLYIVIGSVFLFNCLAQANKANVTDKIMDTTNTKMQNKITKNVKLYHVEENINMKFGGYTTTYNVSDSSLVNSYDLGPNNTRVVTPKYEKKTIEITQPEKKITEITYPKNKVIETTKPVITTDPIIKPKSTDKHNDFAYVYMIKTYQRVADKGYKSIEICSKLGNAYYYNSEMEKAAQCYSDLLTLTSDLEPEYYYRYSQSLRSIGKNDKANEMLEKFNELSEKNTR</sequence>
<evidence type="ECO:0000256" key="1">
    <source>
        <dbReference type="SAM" id="SignalP"/>
    </source>
</evidence>
<gene>
    <name evidence="2" type="ORF">AB3G34_06615</name>
</gene>
<name>A0AB39W5C8_9FLAO</name>
<dbReference type="AlphaFoldDB" id="A0AB39W5C8"/>
<feature type="chain" id="PRO_5044221268" evidence="1">
    <location>
        <begin position="24"/>
        <end position="232"/>
    </location>
</feature>
<reference evidence="2" key="1">
    <citation type="submission" date="2024-07" db="EMBL/GenBank/DDBJ databases">
        <authorList>
            <person name="Biller S.J."/>
        </authorList>
    </citation>
    <scope>NUCLEOTIDE SEQUENCE</scope>
    <source>
        <strain evidence="2">WC2409</strain>
    </source>
</reference>
<organism evidence="2">
    <name type="scientific">Flavobacterium sp. WC2409</name>
    <dbReference type="NCBI Taxonomy" id="3234139"/>
    <lineage>
        <taxon>Bacteria</taxon>
        <taxon>Pseudomonadati</taxon>
        <taxon>Bacteroidota</taxon>
        <taxon>Flavobacteriia</taxon>
        <taxon>Flavobacteriales</taxon>
        <taxon>Flavobacteriaceae</taxon>
        <taxon>Flavobacterium</taxon>
    </lineage>
</organism>